<evidence type="ECO:0000256" key="10">
    <source>
        <dbReference type="SAM" id="MobiDB-lite"/>
    </source>
</evidence>
<keyword evidence="2 8" id="KW-0813">Transport</keyword>
<evidence type="ECO:0000256" key="4">
    <source>
        <dbReference type="ARBA" id="ARBA00022692"/>
    </source>
</evidence>
<dbReference type="InterPro" id="IPR036942">
    <property type="entry name" value="Beta-barrel_TonB_sf"/>
</dbReference>
<keyword evidence="7 8" id="KW-0998">Cell outer membrane</keyword>
<protein>
    <submittedName>
        <fullName evidence="13">TonB-dependent receptor</fullName>
    </submittedName>
</protein>
<dbReference type="AlphaFoldDB" id="A0A4D6X6R5"/>
<keyword evidence="4 8" id="KW-0812">Transmembrane</keyword>
<organism evidence="13 14">
    <name type="scientific">Pseudomonas putida</name>
    <name type="common">Arthrobacter siderocapsulatus</name>
    <dbReference type="NCBI Taxonomy" id="303"/>
    <lineage>
        <taxon>Bacteria</taxon>
        <taxon>Pseudomonadati</taxon>
        <taxon>Pseudomonadota</taxon>
        <taxon>Gammaproteobacteria</taxon>
        <taxon>Pseudomonadales</taxon>
        <taxon>Pseudomonadaceae</taxon>
        <taxon>Pseudomonas</taxon>
    </lineage>
</organism>
<comment type="similarity">
    <text evidence="8 9">Belongs to the TonB-dependent receptor family.</text>
</comment>
<proteinExistence type="inferred from homology"/>
<keyword evidence="13" id="KW-0675">Receptor</keyword>
<keyword evidence="6 8" id="KW-0472">Membrane</keyword>
<sequence length="820" mass="88893">MEFAWMRFVDVAPGVRSLSFTLLSTWGLTQLLDPASALAAEQPGAEAATPRLDPVISLGTNRHDATSLQSSSPVDVISAEQLQRAPGTGLSGILQNLLPSFHFPQAMQQADAVFSVGGGSLRGLPPGETLILVNGKRRHPSPLLNIGSVYDRGSTNTDLNAIPVSAIDHVEVLRDGASAQYGSDAIAGVVNIVLKERDSGGGFNTRIGQYSKGDGLRKSYGAWKGFALPGDGFLTLSLDALDKDKTRSASTDRRHFFNSDGSEIAFDRKWDTGDAAADRYSFALNADVGLSDALRAYGFATYSYNRVRANTPFVAPTNANNRLDVYPAGYTPEITLKTEDIGATGGLKYDLGDIGRFDFSLNHGENRSRYYRPVTLNPTYVDAASTTKNYSGQFRFYQNNATLDYVNDLHLGGLERPFTVNAGIAWRNEKFEELAGDDDSWQTGDYRNPNGSTPNPGAGYRPADEGVYKRNVFGVYGGVEHQLTDKLNLGVTARTERYSDFGSTSTGKLSVRYDFTPAVALRGTISSGYRAPSLSQIGYQRTDGQILAGTDYYSLIHMFPADSEAARALGATDLKPEKSTSYSLGLVLRPTPDSSLTIDAYKIFLRDRVVLTENLTGSRVREILSAAGYTNIIGASYFTNGMDTETTGVDIVGRQHLGLAAYGDVDLSASFSAGRTKVTDIAEIPRLAGTDNIPIGRRIVSLAEDAAPNNKLRLEARHNIGKWHTTLAATRYGTYSLKAAEGQESYDKSYGPQWVTDLDLAYDVTRELTVSVGANNLFNTHPDKSTGASRSTSGYLVKYSHIVPDGAEGAFYYLNLDYHF</sequence>
<dbReference type="SUPFAM" id="SSF56935">
    <property type="entry name" value="Porins"/>
    <property type="match status" value="1"/>
</dbReference>
<evidence type="ECO:0000256" key="1">
    <source>
        <dbReference type="ARBA" id="ARBA00004571"/>
    </source>
</evidence>
<evidence type="ECO:0000259" key="11">
    <source>
        <dbReference type="Pfam" id="PF00593"/>
    </source>
</evidence>
<dbReference type="Pfam" id="PF00593">
    <property type="entry name" value="TonB_dep_Rec_b-barrel"/>
    <property type="match status" value="1"/>
</dbReference>
<dbReference type="InterPro" id="IPR012910">
    <property type="entry name" value="Plug_dom"/>
</dbReference>
<dbReference type="Gene3D" id="2.40.170.20">
    <property type="entry name" value="TonB-dependent receptor, beta-barrel domain"/>
    <property type="match status" value="1"/>
</dbReference>
<evidence type="ECO:0000313" key="13">
    <source>
        <dbReference type="EMBL" id="QCI11856.1"/>
    </source>
</evidence>
<gene>
    <name evidence="13" type="ORF">E6B08_11005</name>
</gene>
<evidence type="ECO:0000256" key="6">
    <source>
        <dbReference type="ARBA" id="ARBA00023136"/>
    </source>
</evidence>
<dbReference type="InterPro" id="IPR039426">
    <property type="entry name" value="TonB-dep_rcpt-like"/>
</dbReference>
<dbReference type="Pfam" id="PF07715">
    <property type="entry name" value="Plug"/>
    <property type="match status" value="1"/>
</dbReference>
<feature type="compositionally biased region" description="Polar residues" evidence="10">
    <location>
        <begin position="441"/>
        <end position="455"/>
    </location>
</feature>
<evidence type="ECO:0000313" key="14">
    <source>
        <dbReference type="Proteomes" id="UP000298551"/>
    </source>
</evidence>
<dbReference type="PANTHER" id="PTHR47234:SF3">
    <property type="entry name" value="SECRETIN_TONB SHORT N-TERMINAL DOMAIN-CONTAINING PROTEIN"/>
    <property type="match status" value="1"/>
</dbReference>
<dbReference type="InterPro" id="IPR000531">
    <property type="entry name" value="Beta-barrel_TonB"/>
</dbReference>
<keyword evidence="5 9" id="KW-0798">TonB box</keyword>
<feature type="region of interest" description="Disordered" evidence="10">
    <location>
        <begin position="437"/>
        <end position="461"/>
    </location>
</feature>
<feature type="domain" description="TonB-dependent receptor plug" evidence="12">
    <location>
        <begin position="69"/>
        <end position="189"/>
    </location>
</feature>
<evidence type="ECO:0000259" key="12">
    <source>
        <dbReference type="Pfam" id="PF07715"/>
    </source>
</evidence>
<dbReference type="CDD" id="cd01347">
    <property type="entry name" value="ligand_gated_channel"/>
    <property type="match status" value="1"/>
</dbReference>
<dbReference type="GO" id="GO:0009279">
    <property type="term" value="C:cell outer membrane"/>
    <property type="evidence" value="ECO:0007669"/>
    <property type="project" value="UniProtKB-SubCell"/>
</dbReference>
<dbReference type="PANTHER" id="PTHR47234">
    <property type="match status" value="1"/>
</dbReference>
<keyword evidence="3 8" id="KW-1134">Transmembrane beta strand</keyword>
<comment type="subcellular location">
    <subcellularLocation>
        <location evidence="1 8">Cell outer membrane</location>
        <topology evidence="1 8">Multi-pass membrane protein</topology>
    </subcellularLocation>
</comment>
<evidence type="ECO:0000256" key="5">
    <source>
        <dbReference type="ARBA" id="ARBA00023077"/>
    </source>
</evidence>
<evidence type="ECO:0000256" key="7">
    <source>
        <dbReference type="ARBA" id="ARBA00023237"/>
    </source>
</evidence>
<feature type="domain" description="TonB-dependent receptor-like beta-barrel" evidence="11">
    <location>
        <begin position="297"/>
        <end position="777"/>
    </location>
</feature>
<dbReference type="OrthoDB" id="9805434at2"/>
<dbReference type="EMBL" id="CP039371">
    <property type="protein sequence ID" value="QCI11856.1"/>
    <property type="molecule type" value="Genomic_DNA"/>
</dbReference>
<accession>A0A4D6X6R5</accession>
<evidence type="ECO:0000256" key="3">
    <source>
        <dbReference type="ARBA" id="ARBA00022452"/>
    </source>
</evidence>
<dbReference type="Proteomes" id="UP000298551">
    <property type="component" value="Chromosome"/>
</dbReference>
<evidence type="ECO:0000256" key="2">
    <source>
        <dbReference type="ARBA" id="ARBA00022448"/>
    </source>
</evidence>
<dbReference type="PROSITE" id="PS52016">
    <property type="entry name" value="TONB_DEPENDENT_REC_3"/>
    <property type="match status" value="1"/>
</dbReference>
<evidence type="ECO:0000256" key="9">
    <source>
        <dbReference type="RuleBase" id="RU003357"/>
    </source>
</evidence>
<evidence type="ECO:0000256" key="8">
    <source>
        <dbReference type="PROSITE-ProRule" id="PRU01360"/>
    </source>
</evidence>
<dbReference type="InterPro" id="IPR037066">
    <property type="entry name" value="Plug_dom_sf"/>
</dbReference>
<dbReference type="Gene3D" id="2.170.130.10">
    <property type="entry name" value="TonB-dependent receptor, plug domain"/>
    <property type="match status" value="1"/>
</dbReference>
<name>A0A4D6X6R5_PSEPU</name>
<reference evidence="14" key="1">
    <citation type="submission" date="2019-04" db="EMBL/GenBank/DDBJ databases">
        <title>Genome sequence of Pseudomonas putida 1290, an auxin catabolizing strain.</title>
        <authorList>
            <person name="Laird T.S."/>
            <person name="Leveau J.H.J."/>
        </authorList>
    </citation>
    <scope>NUCLEOTIDE SEQUENCE [LARGE SCALE GENOMIC DNA]</scope>
    <source>
        <strain evidence="14">1290</strain>
    </source>
</reference>